<dbReference type="InterPro" id="IPR045246">
    <property type="entry name" value="Piwi_ago-like"/>
</dbReference>
<dbReference type="InterPro" id="IPR012337">
    <property type="entry name" value="RNaseH-like_sf"/>
</dbReference>
<dbReference type="InterPro" id="IPR014811">
    <property type="entry name" value="ArgoL1"/>
</dbReference>
<reference evidence="3" key="1">
    <citation type="journal article" date="2021" name="Nat. Commun.">
        <title>Genetic determinants of endophytism in the Arabidopsis root mycobiome.</title>
        <authorList>
            <person name="Mesny F."/>
            <person name="Miyauchi S."/>
            <person name="Thiergart T."/>
            <person name="Pickel B."/>
            <person name="Atanasova L."/>
            <person name="Karlsson M."/>
            <person name="Huettel B."/>
            <person name="Barry K.W."/>
            <person name="Haridas S."/>
            <person name="Chen C."/>
            <person name="Bauer D."/>
            <person name="Andreopoulos W."/>
            <person name="Pangilinan J."/>
            <person name="LaButti K."/>
            <person name="Riley R."/>
            <person name="Lipzen A."/>
            <person name="Clum A."/>
            <person name="Drula E."/>
            <person name="Henrissat B."/>
            <person name="Kohler A."/>
            <person name="Grigoriev I.V."/>
            <person name="Martin F.M."/>
            <person name="Hacquard S."/>
        </authorList>
    </citation>
    <scope>NUCLEOTIDE SEQUENCE</scope>
    <source>
        <strain evidence="3">MPI-SDFR-AT-0120</strain>
    </source>
</reference>
<dbReference type="InterPro" id="IPR032474">
    <property type="entry name" value="Argonaute_N"/>
</dbReference>
<dbReference type="Gene3D" id="3.40.50.2300">
    <property type="match status" value="1"/>
</dbReference>
<gene>
    <name evidence="3" type="ORF">FB567DRAFT_543591</name>
</gene>
<dbReference type="PROSITE" id="PS50822">
    <property type="entry name" value="PIWI"/>
    <property type="match status" value="1"/>
</dbReference>
<dbReference type="InterPro" id="IPR003100">
    <property type="entry name" value="PAZ_dom"/>
</dbReference>
<dbReference type="Pfam" id="PF02170">
    <property type="entry name" value="PAZ"/>
    <property type="match status" value="1"/>
</dbReference>
<dbReference type="SUPFAM" id="SSF53098">
    <property type="entry name" value="Ribonuclease H-like"/>
    <property type="match status" value="1"/>
</dbReference>
<dbReference type="CDD" id="cd04657">
    <property type="entry name" value="Piwi_ago-like"/>
    <property type="match status" value="1"/>
</dbReference>
<dbReference type="AlphaFoldDB" id="A0A8K0RKX5"/>
<protein>
    <submittedName>
        <fullName evidence="3">Piwi domain-containing protein</fullName>
    </submittedName>
</protein>
<comment type="caution">
    <text evidence="3">The sequence shown here is derived from an EMBL/GenBank/DDBJ whole genome shotgun (WGS) entry which is preliminary data.</text>
</comment>
<dbReference type="CDD" id="cd02846">
    <property type="entry name" value="PAZ_argonaute_like"/>
    <property type="match status" value="1"/>
</dbReference>
<dbReference type="InterPro" id="IPR036397">
    <property type="entry name" value="RNaseH_sf"/>
</dbReference>
<name>A0A8K0RKX5_9PLEO</name>
<feature type="domain" description="Piwi" evidence="2">
    <location>
        <begin position="701"/>
        <end position="1011"/>
    </location>
</feature>
<dbReference type="EMBL" id="JAGMVJ010000001">
    <property type="protein sequence ID" value="KAH7095246.1"/>
    <property type="molecule type" value="Genomic_DNA"/>
</dbReference>
<feature type="region of interest" description="Disordered" evidence="1">
    <location>
        <begin position="1"/>
        <end position="47"/>
    </location>
</feature>
<feature type="region of interest" description="Disordered" evidence="1">
    <location>
        <begin position="1007"/>
        <end position="1036"/>
    </location>
</feature>
<dbReference type="SMART" id="SM01163">
    <property type="entry name" value="DUF1785"/>
    <property type="match status" value="1"/>
</dbReference>
<sequence>MVGRPKNTSRGQAEKQSAGSSNGSSSASRDPTQRSIPRLDGNRDPTVAGVMDYTKPTSLKNISEFLGLAGCQTLPVHTASVCKQAWVESPVWLRAKVLDAYKAGALLLHFVIGSNTPSLLFDPLTYLLFPFVSMSSNYLAPQTFQNMASYRPRHANIVIDSSIQLAEPKGLPQRPKNFNSFGKEVGITLNTFNVAKVPDTVVYQYDVNFTGDAKPADYTKRVLLQKIWKSKAVKDTLSKDDHWIWDGNKLAWSTKRLDRDDFRIGADLDAEEGRTAKAGQRGNKHTIHLRFTRKVGFSGLSAFLAGQATWTNQCIDTVNFLDHVMRQWPSEQYTQIKKSFFQRGEQRFDLGNGVEAFKGVFASLRPVLDDKFNKSLSVNVDVANGTFWRAQELTRAIGQVFNCSPPQFAARFKAALPDWKHSHLKKDLRVFRRVGVSTTHLKGQQVMWTIDDFVDKDVNSASFADPDDKSKRITIAQYFKKKYNINCMPGVPVVKMTKKIRGEPVYMPIDVLKIDGNQRYNTKLSDTQTSNMIKFAVTLPKERWLAVQAGVQLLNWAKDPYLKHYGLAVNPNAAKVKARVLPSPAVHFGPGSKEAQLKPQDMIQGRWRLDGRKFAMNNKDRPIKAWGVCCIQGRGAPPPPAVEAFVQKFVQIYESHGGLVSAHPQHGKKPWMGPGNLADGGEMVAKVWNQTGNRYNMQPNLLFFVVNDRNIDVYRRIKKSCDIRFGVASQVLQAKHVMSASPQYISNVCMKVNAKLGGATSVAKSNVIPKVAPKSASIPTMVVGADVSHPAPGAGSGEAASFAAITMSADVHFAKYWAEVQTNGNRVEMVTTSNIEDHFGFMAKNWMQRIGQGQPPKRVLYIRDGVSEGQYAAVLEEEVRDMKECFKKLGCKEVPKFTVVIAGKRHHIRFFPDAGKGDRNNNPLPGTLVESGCTHPFEFDFYLCSHVAIKGTARPIHYQCILNEGEWLAAELQSFIFEHSYHYVRSTTPVSLHPAVYYAHLAADRSRAHPNDNPVSSGKKESKADQQSSTGSSSKNVEIAPLMAMQNARGLKDVMWYI</sequence>
<dbReference type="PANTHER" id="PTHR22891">
    <property type="entry name" value="EUKARYOTIC TRANSLATION INITIATION FACTOR 2C"/>
    <property type="match status" value="1"/>
</dbReference>
<evidence type="ECO:0000313" key="3">
    <source>
        <dbReference type="EMBL" id="KAH7095246.1"/>
    </source>
</evidence>
<dbReference type="SMART" id="SM00950">
    <property type="entry name" value="Piwi"/>
    <property type="match status" value="1"/>
</dbReference>
<dbReference type="Pfam" id="PF16488">
    <property type="entry name" value="ArgoL2"/>
    <property type="match status" value="1"/>
</dbReference>
<dbReference type="Gene3D" id="2.170.260.10">
    <property type="entry name" value="paz domain"/>
    <property type="match status" value="1"/>
</dbReference>
<dbReference type="InterPro" id="IPR036085">
    <property type="entry name" value="PAZ_dom_sf"/>
</dbReference>
<keyword evidence="4" id="KW-1185">Reference proteome</keyword>
<dbReference type="Pfam" id="PF16486">
    <property type="entry name" value="ArgoN"/>
    <property type="match status" value="1"/>
</dbReference>
<dbReference type="GO" id="GO:0003723">
    <property type="term" value="F:RNA binding"/>
    <property type="evidence" value="ECO:0007669"/>
    <property type="project" value="InterPro"/>
</dbReference>
<feature type="compositionally biased region" description="Low complexity" evidence="1">
    <location>
        <begin position="17"/>
        <end position="28"/>
    </location>
</feature>
<dbReference type="Proteomes" id="UP000813461">
    <property type="component" value="Unassembled WGS sequence"/>
</dbReference>
<dbReference type="OrthoDB" id="10252740at2759"/>
<dbReference type="InterPro" id="IPR003165">
    <property type="entry name" value="Piwi"/>
</dbReference>
<dbReference type="SUPFAM" id="SSF101690">
    <property type="entry name" value="PAZ domain"/>
    <property type="match status" value="1"/>
</dbReference>
<evidence type="ECO:0000313" key="4">
    <source>
        <dbReference type="Proteomes" id="UP000813461"/>
    </source>
</evidence>
<evidence type="ECO:0000256" key="1">
    <source>
        <dbReference type="SAM" id="MobiDB-lite"/>
    </source>
</evidence>
<feature type="compositionally biased region" description="Polar residues" evidence="1">
    <location>
        <begin position="1"/>
        <end position="15"/>
    </location>
</feature>
<proteinExistence type="predicted"/>
<feature type="compositionally biased region" description="Polar residues" evidence="1">
    <location>
        <begin position="1025"/>
        <end position="1036"/>
    </location>
</feature>
<evidence type="ECO:0000259" key="2">
    <source>
        <dbReference type="PROSITE" id="PS50822"/>
    </source>
</evidence>
<dbReference type="Gene3D" id="3.30.420.10">
    <property type="entry name" value="Ribonuclease H-like superfamily/Ribonuclease H"/>
    <property type="match status" value="1"/>
</dbReference>
<dbReference type="Pfam" id="PF02171">
    <property type="entry name" value="Piwi"/>
    <property type="match status" value="1"/>
</dbReference>
<dbReference type="Pfam" id="PF08699">
    <property type="entry name" value="ArgoL1"/>
    <property type="match status" value="1"/>
</dbReference>
<organism evidence="3 4">
    <name type="scientific">Paraphoma chrysanthemicola</name>
    <dbReference type="NCBI Taxonomy" id="798071"/>
    <lineage>
        <taxon>Eukaryota</taxon>
        <taxon>Fungi</taxon>
        <taxon>Dikarya</taxon>
        <taxon>Ascomycota</taxon>
        <taxon>Pezizomycotina</taxon>
        <taxon>Dothideomycetes</taxon>
        <taxon>Pleosporomycetidae</taxon>
        <taxon>Pleosporales</taxon>
        <taxon>Pleosporineae</taxon>
        <taxon>Phaeosphaeriaceae</taxon>
        <taxon>Paraphoma</taxon>
    </lineage>
</organism>
<accession>A0A8K0RKX5</accession>
<dbReference type="InterPro" id="IPR032472">
    <property type="entry name" value="ArgoL2"/>
</dbReference>